<evidence type="ECO:0000313" key="2">
    <source>
        <dbReference type="Proteomes" id="UP000001654"/>
    </source>
</evidence>
<accession>D5BLX2</accession>
<dbReference type="HOGENOM" id="CLU_3260219_0_0_10"/>
<keyword evidence="2" id="KW-1185">Reference proteome</keyword>
<protein>
    <submittedName>
        <fullName evidence="1">Uncharacterized protein</fullName>
    </submittedName>
</protein>
<reference evidence="1 2" key="1">
    <citation type="journal article" date="2010" name="BMC Genomics">
        <title>The complete genome of Zunongwangia profunda SM-A87 reveals its adaptation to the deep-sea environment and ecological role in sedimentary organic nitrogen degradation.</title>
        <authorList>
            <person name="Qin Q.L."/>
            <person name="Zhang X.Y."/>
            <person name="Wang X.M."/>
            <person name="Liu G.M."/>
            <person name="Chen X.L."/>
            <person name="Xie B.B."/>
            <person name="Dang H.Y."/>
            <person name="Zhou B.C."/>
            <person name="Yu J."/>
            <person name="Zhang Y.Z."/>
        </authorList>
    </citation>
    <scope>NUCLEOTIDE SEQUENCE [LARGE SCALE GENOMIC DNA]</scope>
    <source>
        <strain evidence="2">DSM 18752 / CCTCC AB 206139 / SM-A87</strain>
    </source>
</reference>
<gene>
    <name evidence="1" type="ordered locus">ZPR_1754</name>
</gene>
<dbReference type="KEGG" id="zpr:ZPR_1754"/>
<sequence length="42" mass="5006">MLSVEDNFLYRSVTGKYGDDWFNFRKTENLLAFVEINKIIAF</sequence>
<name>D5BLX2_ZUNPS</name>
<dbReference type="EMBL" id="CP001650">
    <property type="protein sequence ID" value="ADF52088.1"/>
    <property type="molecule type" value="Genomic_DNA"/>
</dbReference>
<proteinExistence type="predicted"/>
<evidence type="ECO:0000313" key="1">
    <source>
        <dbReference type="EMBL" id="ADF52088.1"/>
    </source>
</evidence>
<organism evidence="1 2">
    <name type="scientific">Zunongwangia profunda (strain DSM 18752 / CCTCC AB 206139 / SM-A87)</name>
    <name type="common">Wangia profunda</name>
    <dbReference type="NCBI Taxonomy" id="655815"/>
    <lineage>
        <taxon>Bacteria</taxon>
        <taxon>Pseudomonadati</taxon>
        <taxon>Bacteroidota</taxon>
        <taxon>Flavobacteriia</taxon>
        <taxon>Flavobacteriales</taxon>
        <taxon>Flavobacteriaceae</taxon>
        <taxon>Zunongwangia</taxon>
    </lineage>
</organism>
<dbReference type="AlphaFoldDB" id="D5BLX2"/>
<dbReference type="Proteomes" id="UP000001654">
    <property type="component" value="Chromosome"/>
</dbReference>